<accession>A0A1X2GQE3</accession>
<dbReference type="PANTHER" id="PTHR45849:SF3">
    <property type="entry name" value="HISTONE CHAPERONE RTT106"/>
    <property type="match status" value="1"/>
</dbReference>
<dbReference type="Proteomes" id="UP000242146">
    <property type="component" value="Unassembled WGS sequence"/>
</dbReference>
<dbReference type="Pfam" id="PF08512">
    <property type="entry name" value="Rttp106-like_middle"/>
    <property type="match status" value="1"/>
</dbReference>
<feature type="non-terminal residue" evidence="3">
    <location>
        <position position="331"/>
    </location>
</feature>
<gene>
    <name evidence="3" type="ORF">DM01DRAFT_1333850</name>
</gene>
<comment type="similarity">
    <text evidence="1">Belongs to the RTT106 family.</text>
</comment>
<keyword evidence="4" id="KW-1185">Reference proteome</keyword>
<dbReference type="EMBL" id="MCGT01000007">
    <property type="protein sequence ID" value="ORX58185.1"/>
    <property type="molecule type" value="Genomic_DNA"/>
</dbReference>
<dbReference type="InterPro" id="IPR050454">
    <property type="entry name" value="RTT106/SSRP1_HistChap/FACT"/>
</dbReference>
<dbReference type="SMART" id="SM01287">
    <property type="entry name" value="Rtt106"/>
    <property type="match status" value="1"/>
</dbReference>
<name>A0A1X2GQE3_9FUNG</name>
<dbReference type="InterPro" id="IPR013719">
    <property type="entry name" value="RTT106/SPT16-like_middle_dom"/>
</dbReference>
<dbReference type="Gene3D" id="2.30.29.120">
    <property type="match status" value="1"/>
</dbReference>
<dbReference type="GO" id="GO:0031491">
    <property type="term" value="F:nucleosome binding"/>
    <property type="evidence" value="ECO:0007669"/>
    <property type="project" value="TreeGrafter"/>
</dbReference>
<feature type="domain" description="Histone chaperone RTT106/FACT complex subunit SPT16-like middle" evidence="2">
    <location>
        <begin position="191"/>
        <end position="315"/>
    </location>
</feature>
<organism evidence="3 4">
    <name type="scientific">Hesseltinella vesiculosa</name>
    <dbReference type="NCBI Taxonomy" id="101127"/>
    <lineage>
        <taxon>Eukaryota</taxon>
        <taxon>Fungi</taxon>
        <taxon>Fungi incertae sedis</taxon>
        <taxon>Mucoromycota</taxon>
        <taxon>Mucoromycotina</taxon>
        <taxon>Mucoromycetes</taxon>
        <taxon>Mucorales</taxon>
        <taxon>Cunninghamellaceae</taxon>
        <taxon>Hesseltinella</taxon>
    </lineage>
</organism>
<dbReference type="PANTHER" id="PTHR45849">
    <property type="entry name" value="FACT COMPLEX SUBUNIT SSRP1"/>
    <property type="match status" value="1"/>
</dbReference>
<evidence type="ECO:0000256" key="1">
    <source>
        <dbReference type="ARBA" id="ARBA00006159"/>
    </source>
</evidence>
<dbReference type="GO" id="GO:0042393">
    <property type="term" value="F:histone binding"/>
    <property type="evidence" value="ECO:0007669"/>
    <property type="project" value="TreeGrafter"/>
</dbReference>
<dbReference type="OrthoDB" id="75754at2759"/>
<evidence type="ECO:0000259" key="2">
    <source>
        <dbReference type="SMART" id="SM01287"/>
    </source>
</evidence>
<evidence type="ECO:0000313" key="3">
    <source>
        <dbReference type="EMBL" id="ORX58185.1"/>
    </source>
</evidence>
<dbReference type="STRING" id="101127.A0A1X2GQE3"/>
<dbReference type="InterPro" id="IPR011993">
    <property type="entry name" value="PH-like_dom_sf"/>
</dbReference>
<comment type="caution">
    <text evidence="3">The sequence shown here is derived from an EMBL/GenBank/DDBJ whole genome shotgun (WGS) entry which is preliminary data.</text>
</comment>
<proteinExistence type="inferred from homology"/>
<evidence type="ECO:0000313" key="4">
    <source>
        <dbReference type="Proteomes" id="UP000242146"/>
    </source>
</evidence>
<sequence length="331" mass="36637">MPSWLDKIDNRPLRTRIEQVLATSNDQVCAAFEALANFYQHGLPDTTDHPEKRRKITNIPSNESPIIIIKDISFQAPARKRLILQITASELVLINEKTNTIEFSCPILDIQHAVAVPTPERPQGASTFALFTSAEAIVFSLPEKGPPMTIHHANSHSEYTTADEKRKAIVDVLTSHIVSADQMAMPSRQHFTCTGVSASTGKPEPSRAYVNTYMHTKEGFLYFLPLGILFGFKKPTLFIPTRAIAATVITSVTQRTFDLKVCLAPDAQPLGAPAAALASYLQDNKLQLPFSMIEQPEYGGIDQYIKKLGINDQSMTEETKAPEPAKKAEKY</sequence>
<dbReference type="Gene3D" id="2.30.29.30">
    <property type="entry name" value="Pleckstrin-homology domain (PH domain)/Phosphotyrosine-binding domain (PTB)"/>
    <property type="match status" value="1"/>
</dbReference>
<protein>
    <recommendedName>
        <fullName evidence="2">Histone chaperone RTT106/FACT complex subunit SPT16-like middle domain-containing protein</fullName>
    </recommendedName>
</protein>
<reference evidence="3 4" key="1">
    <citation type="submission" date="2016-07" db="EMBL/GenBank/DDBJ databases">
        <title>Pervasive Adenine N6-methylation of Active Genes in Fungi.</title>
        <authorList>
            <consortium name="DOE Joint Genome Institute"/>
            <person name="Mondo S.J."/>
            <person name="Dannebaum R.O."/>
            <person name="Kuo R.C."/>
            <person name="Labutti K."/>
            <person name="Haridas S."/>
            <person name="Kuo A."/>
            <person name="Salamov A."/>
            <person name="Ahrendt S.R."/>
            <person name="Lipzen A."/>
            <person name="Sullivan W."/>
            <person name="Andreopoulos W.B."/>
            <person name="Clum A."/>
            <person name="Lindquist E."/>
            <person name="Daum C."/>
            <person name="Ramamoorthy G.K."/>
            <person name="Gryganskyi A."/>
            <person name="Culley D."/>
            <person name="Magnuson J.K."/>
            <person name="James T.Y."/>
            <person name="O'Malley M.A."/>
            <person name="Stajich J.E."/>
            <person name="Spatafora J.W."/>
            <person name="Visel A."/>
            <person name="Grigoriev I.V."/>
        </authorList>
    </citation>
    <scope>NUCLEOTIDE SEQUENCE [LARGE SCALE GENOMIC DNA]</scope>
    <source>
        <strain evidence="3 4">NRRL 3301</strain>
    </source>
</reference>
<dbReference type="AlphaFoldDB" id="A0A1X2GQE3"/>
<dbReference type="SUPFAM" id="SSF50729">
    <property type="entry name" value="PH domain-like"/>
    <property type="match status" value="1"/>
</dbReference>